<accession>A0A0B6ZUS1</accession>
<protein>
    <recommendedName>
        <fullName evidence="3">GST C-terminal domain-containing protein</fullName>
    </recommendedName>
</protein>
<evidence type="ECO:0008006" key="3">
    <source>
        <dbReference type="Google" id="ProtNLM"/>
    </source>
</evidence>
<evidence type="ECO:0000256" key="1">
    <source>
        <dbReference type="SAM" id="MobiDB-lite"/>
    </source>
</evidence>
<organism evidence="2">
    <name type="scientific">Arion vulgaris</name>
    <dbReference type="NCBI Taxonomy" id="1028688"/>
    <lineage>
        <taxon>Eukaryota</taxon>
        <taxon>Metazoa</taxon>
        <taxon>Spiralia</taxon>
        <taxon>Lophotrochozoa</taxon>
        <taxon>Mollusca</taxon>
        <taxon>Gastropoda</taxon>
        <taxon>Heterobranchia</taxon>
        <taxon>Euthyneura</taxon>
        <taxon>Panpulmonata</taxon>
        <taxon>Eupulmonata</taxon>
        <taxon>Stylommatophora</taxon>
        <taxon>Helicina</taxon>
        <taxon>Arionoidea</taxon>
        <taxon>Arionidae</taxon>
        <taxon>Arion</taxon>
    </lineage>
</organism>
<evidence type="ECO:0000313" key="2">
    <source>
        <dbReference type="EMBL" id="CEK72374.1"/>
    </source>
</evidence>
<name>A0A0B6ZUS1_9EUPU</name>
<dbReference type="PANTHER" id="PTHR43920:SF5">
    <property type="entry name" value="CHLORIDE INTRACELLULAR CHANNEL CLIC"/>
    <property type="match status" value="1"/>
</dbReference>
<dbReference type="Gene3D" id="3.40.30.10">
    <property type="entry name" value="Glutaredoxin"/>
    <property type="match status" value="1"/>
</dbReference>
<dbReference type="PANTHER" id="PTHR43920">
    <property type="entry name" value="CHLORIDE INTRACELLULAR CHANNEL, ISOFORM A"/>
    <property type="match status" value="1"/>
</dbReference>
<dbReference type="SUPFAM" id="SSF47616">
    <property type="entry name" value="GST C-terminal domain-like"/>
    <property type="match status" value="1"/>
</dbReference>
<feature type="region of interest" description="Disordered" evidence="1">
    <location>
        <begin position="315"/>
        <end position="355"/>
    </location>
</feature>
<gene>
    <name evidence="2" type="primary">ORF82123</name>
</gene>
<dbReference type="AlphaFoldDB" id="A0A0B6ZUS1"/>
<dbReference type="Gene3D" id="1.20.1050.10">
    <property type="match status" value="1"/>
</dbReference>
<dbReference type="GO" id="GO:0016324">
    <property type="term" value="C:apical plasma membrane"/>
    <property type="evidence" value="ECO:0007669"/>
    <property type="project" value="TreeGrafter"/>
</dbReference>
<dbReference type="GO" id="GO:0005254">
    <property type="term" value="F:chloride channel activity"/>
    <property type="evidence" value="ECO:0007669"/>
    <property type="project" value="TreeGrafter"/>
</dbReference>
<reference evidence="2" key="1">
    <citation type="submission" date="2014-12" db="EMBL/GenBank/DDBJ databases">
        <title>Insight into the proteome of Arion vulgaris.</title>
        <authorList>
            <person name="Aradska J."/>
            <person name="Bulat T."/>
            <person name="Smidak R."/>
            <person name="Sarate P."/>
            <person name="Gangsoo J."/>
            <person name="Sialana F."/>
            <person name="Bilban M."/>
            <person name="Lubec G."/>
        </authorList>
    </citation>
    <scope>NUCLEOTIDE SEQUENCE</scope>
    <source>
        <tissue evidence="2">Skin</tissue>
    </source>
</reference>
<dbReference type="GO" id="GO:0005737">
    <property type="term" value="C:cytoplasm"/>
    <property type="evidence" value="ECO:0007669"/>
    <property type="project" value="TreeGrafter"/>
</dbReference>
<sequence length="355" mass="40115">MSANEGGGNSESEMLTFELYIKASAIDKETKGSCPICQQFFMMTCLLGENQDNIDFRVFTVQADCPPKNFASGWSKKYPVIMVNSGKSKLGETLDGSVYDTFEELELFFESINRECPELKRKNAPNIAAMKVVENLYKHFNHFISGQSEKGLVGELKKLNEYLESQDTKFLVDNVLSFSDCHLLPRLQHIRVAGKAYRGFEIPTEFVYIWRYLKNAYLQEAFKSTMPSDQDIVFHYEKKAVGPPRKGSRSAKPTLEKFTYTTDVPEGIVNGIDNTDSQQVEEVQEQEPATELHSEPVFVAEPYTEPELLPEPYSEYFAADSIPGNLNDDDDEVDLPAPIDAPDEDEENVTDNKGE</sequence>
<dbReference type="InterPro" id="IPR036282">
    <property type="entry name" value="Glutathione-S-Trfase_C_sf"/>
</dbReference>
<proteinExistence type="predicted"/>
<dbReference type="EMBL" id="HACG01025509">
    <property type="protein sequence ID" value="CEK72374.1"/>
    <property type="molecule type" value="Transcribed_RNA"/>
</dbReference>